<gene>
    <name evidence="9" type="ORF">VTJ49DRAFT_2897</name>
</gene>
<feature type="transmembrane region" description="Helical" evidence="7">
    <location>
        <begin position="361"/>
        <end position="379"/>
    </location>
</feature>
<feature type="domain" description="Phosphatidic acid phosphatase type 2/haloperoxidase" evidence="8">
    <location>
        <begin position="147"/>
        <end position="253"/>
    </location>
</feature>
<feature type="transmembrane region" description="Helical" evidence="7">
    <location>
        <begin position="98"/>
        <end position="121"/>
    </location>
</feature>
<name>A0ABR3VMQ1_HUMIN</name>
<evidence type="ECO:0000256" key="5">
    <source>
        <dbReference type="ARBA" id="ARBA00023136"/>
    </source>
</evidence>
<evidence type="ECO:0000313" key="9">
    <source>
        <dbReference type="EMBL" id="KAL1843147.1"/>
    </source>
</evidence>
<dbReference type="SUPFAM" id="SSF48317">
    <property type="entry name" value="Acid phosphatase/Vanadium-dependent haloperoxidase"/>
    <property type="match status" value="2"/>
</dbReference>
<comment type="similarity">
    <text evidence="2">Belongs to the PA-phosphatase related phosphoesterase family.</text>
</comment>
<sequence>MPDDLVRPLIHGRSFSPAPTFEDRGVMTNIDLSGGGARRKGGKVSWVVWLSYGVDWFILIVFGVIGYILGKITPNKRPFSLDDRNIAFPYTVNETVPVWLLVIVGILVPIVIIAVICLIFVPGATVPPGTPKSLIWKRKLWELHTGLLGLGLSVIAAWFITNGMKNLFGKPRPDLLSRCQPDLDNLEKYIIGGLKNLQGVTLSGQLVSPDICKQDDKHMLNDGFRSYPSGHSSSSAAALIYLSLFIASKFAITIPFVAPAGSADASQFTAFPSRTRLPDIKVTGPDTYELSSRGPGADPVRSTTIDSALGNKGISRHNQKLLAVRRQAAAPPIYLLCIAVIPFFGSVFIAGSRWWDFRHHGFDILFGYLIGTITAIYAFRYYHLPISHGAGWAWGPRSHDKAFWAGVGSFSYATDHLRGEYRAGDEEEALTGVEETFARNTGAVHNFSRPHHDAGAGTPPTVSRKGTGIEEEDTAYLGAERI</sequence>
<accession>A0ABR3VMQ1</accession>
<dbReference type="InterPro" id="IPR036938">
    <property type="entry name" value="PAP2/HPO_sf"/>
</dbReference>
<keyword evidence="5 7" id="KW-0472">Membrane</keyword>
<dbReference type="InterPro" id="IPR043216">
    <property type="entry name" value="PAP-like"/>
</dbReference>
<dbReference type="PANTHER" id="PTHR10165:SF154">
    <property type="entry name" value="PAP2 DOMAIN PROTEIN (AFU_ORTHOLOGUE AFUA_1G09730)"/>
    <property type="match status" value="1"/>
</dbReference>
<evidence type="ECO:0000259" key="8">
    <source>
        <dbReference type="Pfam" id="PF01569"/>
    </source>
</evidence>
<feature type="region of interest" description="Disordered" evidence="6">
    <location>
        <begin position="448"/>
        <end position="482"/>
    </location>
</feature>
<comment type="caution">
    <text evidence="9">The sequence shown here is derived from an EMBL/GenBank/DDBJ whole genome shotgun (WGS) entry which is preliminary data.</text>
</comment>
<dbReference type="Proteomes" id="UP001583172">
    <property type="component" value="Unassembled WGS sequence"/>
</dbReference>
<dbReference type="Pfam" id="PF01569">
    <property type="entry name" value="PAP2"/>
    <property type="match status" value="1"/>
</dbReference>
<feature type="transmembrane region" description="Helical" evidence="7">
    <location>
        <begin position="236"/>
        <end position="258"/>
    </location>
</feature>
<organism evidence="9 10">
    <name type="scientific">Humicola insolens</name>
    <name type="common">Soft-rot fungus</name>
    <dbReference type="NCBI Taxonomy" id="85995"/>
    <lineage>
        <taxon>Eukaryota</taxon>
        <taxon>Fungi</taxon>
        <taxon>Dikarya</taxon>
        <taxon>Ascomycota</taxon>
        <taxon>Pezizomycotina</taxon>
        <taxon>Sordariomycetes</taxon>
        <taxon>Sordariomycetidae</taxon>
        <taxon>Sordariales</taxon>
        <taxon>Chaetomiaceae</taxon>
        <taxon>Mycothermus</taxon>
    </lineage>
</organism>
<feature type="transmembrane region" description="Helical" evidence="7">
    <location>
        <begin position="141"/>
        <end position="160"/>
    </location>
</feature>
<protein>
    <recommendedName>
        <fullName evidence="8">Phosphatidic acid phosphatase type 2/haloperoxidase domain-containing protein</fullName>
    </recommendedName>
</protein>
<dbReference type="InterPro" id="IPR000326">
    <property type="entry name" value="PAP2/HPO"/>
</dbReference>
<feature type="transmembrane region" description="Helical" evidence="7">
    <location>
        <begin position="46"/>
        <end position="69"/>
    </location>
</feature>
<evidence type="ECO:0000256" key="6">
    <source>
        <dbReference type="SAM" id="MobiDB-lite"/>
    </source>
</evidence>
<comment type="subcellular location">
    <subcellularLocation>
        <location evidence="1">Membrane</location>
        <topology evidence="1">Multi-pass membrane protein</topology>
    </subcellularLocation>
</comment>
<evidence type="ECO:0000256" key="2">
    <source>
        <dbReference type="ARBA" id="ARBA00008816"/>
    </source>
</evidence>
<evidence type="ECO:0000256" key="3">
    <source>
        <dbReference type="ARBA" id="ARBA00022692"/>
    </source>
</evidence>
<evidence type="ECO:0000256" key="4">
    <source>
        <dbReference type="ARBA" id="ARBA00022989"/>
    </source>
</evidence>
<reference evidence="9 10" key="1">
    <citation type="journal article" date="2024" name="Commun. Biol.">
        <title>Comparative genomic analysis of thermophilic fungi reveals convergent evolutionary adaptations and gene losses.</title>
        <authorList>
            <person name="Steindorff A.S."/>
            <person name="Aguilar-Pontes M.V."/>
            <person name="Robinson A.J."/>
            <person name="Andreopoulos B."/>
            <person name="LaButti K."/>
            <person name="Kuo A."/>
            <person name="Mondo S."/>
            <person name="Riley R."/>
            <person name="Otillar R."/>
            <person name="Haridas S."/>
            <person name="Lipzen A."/>
            <person name="Grimwood J."/>
            <person name="Schmutz J."/>
            <person name="Clum A."/>
            <person name="Reid I.D."/>
            <person name="Moisan M.C."/>
            <person name="Butler G."/>
            <person name="Nguyen T.T.M."/>
            <person name="Dewar K."/>
            <person name="Conant G."/>
            <person name="Drula E."/>
            <person name="Henrissat B."/>
            <person name="Hansel C."/>
            <person name="Singer S."/>
            <person name="Hutchinson M.I."/>
            <person name="de Vries R.P."/>
            <person name="Natvig D.O."/>
            <person name="Powell A.J."/>
            <person name="Tsang A."/>
            <person name="Grigoriev I.V."/>
        </authorList>
    </citation>
    <scope>NUCLEOTIDE SEQUENCE [LARGE SCALE GENOMIC DNA]</scope>
    <source>
        <strain evidence="9 10">CBS 620.91</strain>
    </source>
</reference>
<evidence type="ECO:0000256" key="7">
    <source>
        <dbReference type="SAM" id="Phobius"/>
    </source>
</evidence>
<dbReference type="PANTHER" id="PTHR10165">
    <property type="entry name" value="LIPID PHOSPHATE PHOSPHATASE"/>
    <property type="match status" value="1"/>
</dbReference>
<keyword evidence="4 7" id="KW-1133">Transmembrane helix</keyword>
<dbReference type="Gene3D" id="1.20.144.10">
    <property type="entry name" value="Phosphatidic acid phosphatase type 2/haloperoxidase"/>
    <property type="match status" value="2"/>
</dbReference>
<dbReference type="EMBL" id="JAZGSY010000023">
    <property type="protein sequence ID" value="KAL1843147.1"/>
    <property type="molecule type" value="Genomic_DNA"/>
</dbReference>
<proteinExistence type="inferred from homology"/>
<evidence type="ECO:0000313" key="10">
    <source>
        <dbReference type="Proteomes" id="UP001583172"/>
    </source>
</evidence>
<keyword evidence="3 7" id="KW-0812">Transmembrane</keyword>
<feature type="transmembrane region" description="Helical" evidence="7">
    <location>
        <begin position="333"/>
        <end position="355"/>
    </location>
</feature>
<keyword evidence="10" id="KW-1185">Reference proteome</keyword>
<evidence type="ECO:0000256" key="1">
    <source>
        <dbReference type="ARBA" id="ARBA00004141"/>
    </source>
</evidence>